<dbReference type="EMBL" id="QXFZ01010189">
    <property type="protein sequence ID" value="KAE9054035.1"/>
    <property type="molecule type" value="Genomic_DNA"/>
</dbReference>
<evidence type="ECO:0000313" key="12">
    <source>
        <dbReference type="Proteomes" id="UP000433483"/>
    </source>
</evidence>
<dbReference type="Proteomes" id="UP000440367">
    <property type="component" value="Unassembled WGS sequence"/>
</dbReference>
<evidence type="ECO:0000313" key="4">
    <source>
        <dbReference type="EMBL" id="KAE9054035.1"/>
    </source>
</evidence>
<organism evidence="5 15">
    <name type="scientific">Phytophthora fragariae</name>
    <dbReference type="NCBI Taxonomy" id="53985"/>
    <lineage>
        <taxon>Eukaryota</taxon>
        <taxon>Sar</taxon>
        <taxon>Stramenopiles</taxon>
        <taxon>Oomycota</taxon>
        <taxon>Peronosporomycetes</taxon>
        <taxon>Peronosporales</taxon>
        <taxon>Peronosporaceae</taxon>
        <taxon>Phytophthora</taxon>
    </lineage>
</organism>
<evidence type="ECO:0000313" key="1">
    <source>
        <dbReference type="EMBL" id="KAE8932555.1"/>
    </source>
</evidence>
<dbReference type="Proteomes" id="UP000429523">
    <property type="component" value="Unassembled WGS sequence"/>
</dbReference>
<evidence type="ECO:0000313" key="14">
    <source>
        <dbReference type="Proteomes" id="UP000440367"/>
    </source>
</evidence>
<evidence type="ECO:0000313" key="11">
    <source>
        <dbReference type="Proteomes" id="UP000429523"/>
    </source>
</evidence>
<evidence type="ECO:0000313" key="17">
    <source>
        <dbReference type="Proteomes" id="UP000460718"/>
    </source>
</evidence>
<evidence type="ECO:0000313" key="3">
    <source>
        <dbReference type="EMBL" id="KAE9053470.1"/>
    </source>
</evidence>
<dbReference type="EMBL" id="QXFX01010988">
    <property type="protein sequence ID" value="KAE9053470.1"/>
    <property type="molecule type" value="Genomic_DNA"/>
</dbReference>
<comment type="caution">
    <text evidence="5">The sequence shown here is derived from an EMBL/GenBank/DDBJ whole genome shotgun (WGS) entry which is preliminary data.</text>
</comment>
<evidence type="ECO:0000313" key="16">
    <source>
        <dbReference type="Proteomes" id="UP000441208"/>
    </source>
</evidence>
<proteinExistence type="predicted"/>
<accession>A0A6A3PMX3</accession>
<dbReference type="EMBL" id="QXGE01006906">
    <property type="protein sequence ID" value="KAE9264361.1"/>
    <property type="molecule type" value="Genomic_DNA"/>
</dbReference>
<evidence type="ECO:0000313" key="18">
    <source>
        <dbReference type="Proteomes" id="UP000476176"/>
    </source>
</evidence>
<keyword evidence="12" id="KW-1185">Reference proteome</keyword>
<evidence type="ECO:0000313" key="9">
    <source>
        <dbReference type="EMBL" id="KAE9264361.1"/>
    </source>
</evidence>
<dbReference type="AlphaFoldDB" id="A0A6A3PMX3"/>
<dbReference type="Proteomes" id="UP000440732">
    <property type="component" value="Unassembled WGS sequence"/>
</dbReference>
<dbReference type="Proteomes" id="UP000460718">
    <property type="component" value="Unassembled WGS sequence"/>
</dbReference>
<evidence type="ECO:0000313" key="19">
    <source>
        <dbReference type="Proteomes" id="UP000486351"/>
    </source>
</evidence>
<evidence type="ECO:0000313" key="20">
    <source>
        <dbReference type="Proteomes" id="UP000488956"/>
    </source>
</evidence>
<evidence type="ECO:0000313" key="5">
    <source>
        <dbReference type="EMBL" id="KAE9054573.1"/>
    </source>
</evidence>
<dbReference type="EMBL" id="QXGD01009638">
    <property type="protein sequence ID" value="KAE9157749.1"/>
    <property type="molecule type" value="Genomic_DNA"/>
</dbReference>
<dbReference type="EMBL" id="QXGB01010383">
    <property type="protein sequence ID" value="KAE9156200.1"/>
    <property type="molecule type" value="Genomic_DNA"/>
</dbReference>
<dbReference type="EMBL" id="QXGC01011042">
    <property type="protein sequence ID" value="KAE9156271.1"/>
    <property type="molecule type" value="Genomic_DNA"/>
</dbReference>
<gene>
    <name evidence="9" type="ORF">PF001_g31311</name>
    <name evidence="8" type="ORF">PF002_g33299</name>
    <name evidence="7" type="ORF">PF004_g32661</name>
    <name evidence="6" type="ORF">PF005_g33311</name>
    <name evidence="5" type="ORF">PF006_g33219</name>
    <name evidence="4" type="ORF">PF007_g32756</name>
    <name evidence="10" type="ORF">PF008_g22114</name>
    <name evidence="1" type="ORF">PF009_g17428</name>
    <name evidence="3" type="ORF">PF010_g32896</name>
    <name evidence="2" type="ORF">PF011_g32748</name>
</gene>
<evidence type="ECO:0000313" key="6">
    <source>
        <dbReference type="EMBL" id="KAE9156200.1"/>
    </source>
</evidence>
<dbReference type="Proteomes" id="UP000488956">
    <property type="component" value="Unassembled WGS sequence"/>
</dbReference>
<dbReference type="Proteomes" id="UP000486351">
    <property type="component" value="Unassembled WGS sequence"/>
</dbReference>
<evidence type="ECO:0000313" key="13">
    <source>
        <dbReference type="Proteomes" id="UP000437068"/>
    </source>
</evidence>
<dbReference type="Proteomes" id="UP000476176">
    <property type="component" value="Unassembled WGS sequence"/>
</dbReference>
<dbReference type="EMBL" id="QXFW01011041">
    <property type="protein sequence ID" value="KAE8952268.1"/>
    <property type="molecule type" value="Genomic_DNA"/>
</dbReference>
<sequence>MICSFTCTYAVLVWYPSSSVTASQLLLTAVHSSVVHAADPSLQLGQLVHRYSSSSVSASRITLAGSSMFGCS</sequence>
<dbReference type="EMBL" id="QXGA01011303">
    <property type="protein sequence ID" value="KAE9054573.1"/>
    <property type="molecule type" value="Genomic_DNA"/>
</dbReference>
<dbReference type="EMBL" id="QXGF01001105">
    <property type="protein sequence ID" value="KAE8932555.1"/>
    <property type="molecule type" value="Genomic_DNA"/>
</dbReference>
<name>A0A6A3PMX3_9STRA</name>
<protein>
    <submittedName>
        <fullName evidence="5">Uncharacterized protein</fullName>
    </submittedName>
</protein>
<evidence type="ECO:0000313" key="2">
    <source>
        <dbReference type="EMBL" id="KAE8952268.1"/>
    </source>
</evidence>
<dbReference type="Proteomes" id="UP000437068">
    <property type="component" value="Unassembled WGS sequence"/>
</dbReference>
<evidence type="ECO:0000313" key="10">
    <source>
        <dbReference type="EMBL" id="KAE9303858.1"/>
    </source>
</evidence>
<evidence type="ECO:0000313" key="7">
    <source>
        <dbReference type="EMBL" id="KAE9156271.1"/>
    </source>
</evidence>
<dbReference type="Proteomes" id="UP000441208">
    <property type="component" value="Unassembled WGS sequence"/>
</dbReference>
<evidence type="ECO:0000313" key="15">
    <source>
        <dbReference type="Proteomes" id="UP000440732"/>
    </source>
</evidence>
<dbReference type="Proteomes" id="UP000433483">
    <property type="component" value="Unassembled WGS sequence"/>
</dbReference>
<dbReference type="EMBL" id="QXFY01002057">
    <property type="protein sequence ID" value="KAE9303858.1"/>
    <property type="molecule type" value="Genomic_DNA"/>
</dbReference>
<reference evidence="11 12" key="1">
    <citation type="submission" date="2018-08" db="EMBL/GenBank/DDBJ databases">
        <title>Genomic investigation of the strawberry pathogen Phytophthora fragariae indicates pathogenicity is determined by transcriptional variation in three key races.</title>
        <authorList>
            <person name="Adams T.M."/>
            <person name="Armitage A.D."/>
            <person name="Sobczyk M.K."/>
            <person name="Bates H.J."/>
            <person name="Dunwell J.M."/>
            <person name="Nellist C.F."/>
            <person name="Harrison R.J."/>
        </authorList>
    </citation>
    <scope>NUCLEOTIDE SEQUENCE [LARGE SCALE GENOMIC DNA]</scope>
    <source>
        <strain evidence="9 13">A4</strain>
        <strain evidence="8 14">BC-1</strain>
        <strain evidence="7 18">BC-23</strain>
        <strain evidence="6 12">NOV-27</strain>
        <strain evidence="5 15">NOV-5</strain>
        <strain evidence="4 16">NOV-71</strain>
        <strain evidence="10 19">NOV-77</strain>
        <strain evidence="1 11">NOV-9</strain>
        <strain evidence="3 20">ONT-3</strain>
        <strain evidence="2 17">SCRP245</strain>
    </source>
</reference>
<evidence type="ECO:0000313" key="8">
    <source>
        <dbReference type="EMBL" id="KAE9157749.1"/>
    </source>
</evidence>